<accession>A0ABS3WX03</accession>
<dbReference type="Proteomes" id="UP001518976">
    <property type="component" value="Unassembled WGS sequence"/>
</dbReference>
<feature type="compositionally biased region" description="Pro residues" evidence="1">
    <location>
        <begin position="380"/>
        <end position="391"/>
    </location>
</feature>
<protein>
    <recommendedName>
        <fullName evidence="4">Tetratricopeptide repeat protein</fullName>
    </recommendedName>
</protein>
<organism evidence="2 3">
    <name type="scientific">Streptomyces spirodelae</name>
    <dbReference type="NCBI Taxonomy" id="2812904"/>
    <lineage>
        <taxon>Bacteria</taxon>
        <taxon>Bacillati</taxon>
        <taxon>Actinomycetota</taxon>
        <taxon>Actinomycetes</taxon>
        <taxon>Kitasatosporales</taxon>
        <taxon>Streptomycetaceae</taxon>
        <taxon>Streptomyces</taxon>
    </lineage>
</organism>
<comment type="caution">
    <text evidence="2">The sequence shown here is derived from an EMBL/GenBank/DDBJ whole genome shotgun (WGS) entry which is preliminary data.</text>
</comment>
<dbReference type="EMBL" id="JAFFZN010000018">
    <property type="protein sequence ID" value="MBO8187660.1"/>
    <property type="molecule type" value="Genomic_DNA"/>
</dbReference>
<feature type="compositionally biased region" description="Low complexity" evidence="1">
    <location>
        <begin position="342"/>
        <end position="379"/>
    </location>
</feature>
<evidence type="ECO:0000313" key="3">
    <source>
        <dbReference type="Proteomes" id="UP001518976"/>
    </source>
</evidence>
<feature type="region of interest" description="Disordered" evidence="1">
    <location>
        <begin position="263"/>
        <end position="436"/>
    </location>
</feature>
<feature type="compositionally biased region" description="Low complexity" evidence="1">
    <location>
        <begin position="293"/>
        <end position="333"/>
    </location>
</feature>
<evidence type="ECO:0008006" key="4">
    <source>
        <dbReference type="Google" id="ProtNLM"/>
    </source>
</evidence>
<keyword evidence="3" id="KW-1185">Reference proteome</keyword>
<sequence>MSVPGVGSEGAGDGVLVMAGVGGGLMDVGVVVAGLGGVSWPGALAGTGGDAAGSRGGVGVVELVGPVDPQMVLARVRLVAGVSGQLLVVIVGELRKDPRKGGLHIGLGAPGQHSAAVRYSGLPWEWLIGELAMRPPRATTVMLDVATEPGTWESIQTGGLPEAPGVSVFGRVVRQGRGPRWRRLRGGSVPVEPTYLQECVRVWRAGGRLPFAELHERAAAVSGTTESEQALFVSSASAAFPAPSQYPAAAPVPAAGTQPVPQAALAQHNGWEHQPQPDLPADWQRENHHPPHHAQAPDQYAPHAPAPASYAPQTQAQASAAAVPENGAAAPHQPASPPHAVRPPAAGAAPADASPTAPATAASSAVASLSAEPSAAPAPAARPPAEQPPAPRTSHAQPAEDPHETIMAAARAGRHEEAEALAAAWEDAAERAEGPDSEGALHWVEVRADLARLAGDPARSCELWLRVARGRLERGEAENAMEVEGAVDRAHHQWQCLEDGETARELAPELVLLRRRVPGRQPGAVRLVEERAERLLGGVEQ</sequence>
<gene>
    <name evidence="2" type="ORF">JW592_19660</name>
</gene>
<dbReference type="RefSeq" id="WP_209266468.1">
    <property type="nucleotide sequence ID" value="NZ_JAFFZN010000018.1"/>
</dbReference>
<proteinExistence type="predicted"/>
<evidence type="ECO:0000313" key="2">
    <source>
        <dbReference type="EMBL" id="MBO8187660.1"/>
    </source>
</evidence>
<name>A0ABS3WX03_9ACTN</name>
<reference evidence="2 3" key="1">
    <citation type="submission" date="2021-02" db="EMBL/GenBank/DDBJ databases">
        <title>Streptomyces spirodelae sp. nov., isolated from duckweed.</title>
        <authorList>
            <person name="Saimee Y."/>
            <person name="Duangmal K."/>
        </authorList>
    </citation>
    <scope>NUCLEOTIDE SEQUENCE [LARGE SCALE GENOMIC DNA]</scope>
    <source>
        <strain evidence="2 3">DW4-2</strain>
    </source>
</reference>
<evidence type="ECO:0000256" key="1">
    <source>
        <dbReference type="SAM" id="MobiDB-lite"/>
    </source>
</evidence>